<dbReference type="InterPro" id="IPR050923">
    <property type="entry name" value="Cell_Proc_Reg/RNA_Proc"/>
</dbReference>
<dbReference type="Gene3D" id="2.60.200.20">
    <property type="match status" value="1"/>
</dbReference>
<dbReference type="STRING" id="1859457.BET10_10415"/>
<dbReference type="AlphaFoldDB" id="A0A1S1MZM2"/>
<keyword evidence="3" id="KW-1185">Reference proteome</keyword>
<dbReference type="Pfam" id="PF00498">
    <property type="entry name" value="FHA"/>
    <property type="match status" value="1"/>
</dbReference>
<dbReference type="PANTHER" id="PTHR23308">
    <property type="entry name" value="NUCLEAR INHIBITOR OF PROTEIN PHOSPHATASE-1"/>
    <property type="match status" value="1"/>
</dbReference>
<name>A0A1S1MZM2_9GAMM</name>
<reference evidence="2 3" key="1">
    <citation type="submission" date="2016-09" db="EMBL/GenBank/DDBJ databases">
        <title>Pseudoalteromonas amylolytica sp. nov., isolated from the surface seawater.</title>
        <authorList>
            <person name="Wu Y.-H."/>
            <person name="Cheng H."/>
            <person name="Jin X.-B."/>
            <person name="Wang C.-S."/>
            <person name="Xu X.-W."/>
        </authorList>
    </citation>
    <scope>NUCLEOTIDE SEQUENCE [LARGE SCALE GENOMIC DNA]</scope>
    <source>
        <strain evidence="2 3">JW1</strain>
    </source>
</reference>
<evidence type="ECO:0000313" key="3">
    <source>
        <dbReference type="Proteomes" id="UP000179786"/>
    </source>
</evidence>
<protein>
    <submittedName>
        <fullName evidence="2">Forkhead-associated protein</fullName>
    </submittedName>
</protein>
<organism evidence="2 3">
    <name type="scientific">Pseudoalteromonas amylolytica</name>
    <dbReference type="NCBI Taxonomy" id="1859457"/>
    <lineage>
        <taxon>Bacteria</taxon>
        <taxon>Pseudomonadati</taxon>
        <taxon>Pseudomonadota</taxon>
        <taxon>Gammaproteobacteria</taxon>
        <taxon>Alteromonadales</taxon>
        <taxon>Pseudoalteromonadaceae</taxon>
        <taxon>Pseudoalteromonas</taxon>
    </lineage>
</organism>
<accession>A0A1S1MZM2</accession>
<dbReference type="CDD" id="cd00060">
    <property type="entry name" value="FHA"/>
    <property type="match status" value="1"/>
</dbReference>
<dbReference type="PROSITE" id="PS50006">
    <property type="entry name" value="FHA_DOMAIN"/>
    <property type="match status" value="1"/>
</dbReference>
<evidence type="ECO:0000313" key="2">
    <source>
        <dbReference type="EMBL" id="OHU91236.1"/>
    </source>
</evidence>
<comment type="caution">
    <text evidence="2">The sequence shown here is derived from an EMBL/GenBank/DDBJ whole genome shotgun (WGS) entry which is preliminary data.</text>
</comment>
<dbReference type="EMBL" id="MKJU01000025">
    <property type="protein sequence ID" value="OHU91236.1"/>
    <property type="molecule type" value="Genomic_DNA"/>
</dbReference>
<dbReference type="OrthoDB" id="273564at2"/>
<dbReference type="InterPro" id="IPR000253">
    <property type="entry name" value="FHA_dom"/>
</dbReference>
<dbReference type="InterPro" id="IPR008984">
    <property type="entry name" value="SMAD_FHA_dom_sf"/>
</dbReference>
<dbReference type="RefSeq" id="WP_070984966.1">
    <property type="nucleotide sequence ID" value="NZ_MKJU01000025.1"/>
</dbReference>
<evidence type="ECO:0000259" key="1">
    <source>
        <dbReference type="PROSITE" id="PS50006"/>
    </source>
</evidence>
<feature type="domain" description="FHA" evidence="1">
    <location>
        <begin position="19"/>
        <end position="68"/>
    </location>
</feature>
<dbReference type="Proteomes" id="UP000179786">
    <property type="component" value="Unassembled WGS sequence"/>
</dbReference>
<gene>
    <name evidence="2" type="ORF">BET10_10415</name>
</gene>
<proteinExistence type="predicted"/>
<dbReference type="SMART" id="SM00240">
    <property type="entry name" value="FHA"/>
    <property type="match status" value="1"/>
</dbReference>
<sequence>MAYLIDEHKLTKVYLKSYHTIGRYKFNVDTLIDQPGVSRHHAIIELAQGKWLIRDVSTNGIWLNDKKIDKNLPYQLCENDKLDFAAPGQNSFVVGNLNAECQYLVSQSDNQQVIEVSDQLLLPDEENPTHIIYYDKMLNYWFLEDLNTNDRQALIDGGLVSVFNNQWVFYSAGAAPMTKHLDSQPIVKPCGLSFSVSQDEEATQLSVTLNGNMIDLGVRSHHYLLLLLARLRIQDKDEGIELDQQGWIYREDLIKALGVQMNHMNIMVHRARKQLTDAGGEDFPELGYLIETNNGKLRLNSQDITIIKGHKLETRMSL</sequence>
<dbReference type="SUPFAM" id="SSF49879">
    <property type="entry name" value="SMAD/FHA domain"/>
    <property type="match status" value="1"/>
</dbReference>